<evidence type="ECO:0000313" key="1">
    <source>
        <dbReference type="EMBL" id="MBB3059552.1"/>
    </source>
</evidence>
<dbReference type="Proteomes" id="UP000535937">
    <property type="component" value="Unassembled WGS sequence"/>
</dbReference>
<dbReference type="AlphaFoldDB" id="A0A7W4W8A2"/>
<name>A0A7W4W8A2_9GAMM</name>
<sequence length="53" mass="5782">MSVSRYVSNENCCAAKKTGTADEAAPVRLADRLERLLGDTARRLGLEAMSRVK</sequence>
<evidence type="ECO:0000313" key="2">
    <source>
        <dbReference type="Proteomes" id="UP000535937"/>
    </source>
</evidence>
<dbReference type="EMBL" id="JACHWZ010000001">
    <property type="protein sequence ID" value="MBB3059552.1"/>
    <property type="molecule type" value="Genomic_DNA"/>
</dbReference>
<proteinExistence type="predicted"/>
<keyword evidence="2" id="KW-1185">Reference proteome</keyword>
<comment type="caution">
    <text evidence="1">The sequence shown here is derived from an EMBL/GenBank/DDBJ whole genome shotgun (WGS) entry which is preliminary data.</text>
</comment>
<gene>
    <name evidence="1" type="ORF">FHS09_000353</name>
</gene>
<accession>A0A7W4W8A2</accession>
<organism evidence="1 2">
    <name type="scientific">Microbulbifer rhizosphaerae</name>
    <dbReference type="NCBI Taxonomy" id="1562603"/>
    <lineage>
        <taxon>Bacteria</taxon>
        <taxon>Pseudomonadati</taxon>
        <taxon>Pseudomonadota</taxon>
        <taxon>Gammaproteobacteria</taxon>
        <taxon>Cellvibrionales</taxon>
        <taxon>Microbulbiferaceae</taxon>
        <taxon>Microbulbifer</taxon>
    </lineage>
</organism>
<reference evidence="1 2" key="1">
    <citation type="submission" date="2020-08" db="EMBL/GenBank/DDBJ databases">
        <title>Genomic Encyclopedia of Type Strains, Phase III (KMG-III): the genomes of soil and plant-associated and newly described type strains.</title>
        <authorList>
            <person name="Whitman W."/>
        </authorList>
    </citation>
    <scope>NUCLEOTIDE SEQUENCE [LARGE SCALE GENOMIC DNA]</scope>
    <source>
        <strain evidence="1 2">CECT 8799</strain>
    </source>
</reference>
<dbReference type="RefSeq" id="WP_183456032.1">
    <property type="nucleotide sequence ID" value="NZ_JACHWZ010000001.1"/>
</dbReference>
<protein>
    <submittedName>
        <fullName evidence="1">Uncharacterized protein</fullName>
    </submittedName>
</protein>